<keyword evidence="1" id="KW-0472">Membrane</keyword>
<comment type="caution">
    <text evidence="2">The sequence shown here is derived from an EMBL/GenBank/DDBJ whole genome shotgun (WGS) entry which is preliminary data.</text>
</comment>
<dbReference type="NCBIfam" id="TIGR02122">
    <property type="entry name" value="TRAP_TAXI"/>
    <property type="match status" value="1"/>
</dbReference>
<keyword evidence="1" id="KW-0812">Transmembrane</keyword>
<evidence type="ECO:0000256" key="1">
    <source>
        <dbReference type="SAM" id="Phobius"/>
    </source>
</evidence>
<dbReference type="Gene3D" id="3.40.190.10">
    <property type="entry name" value="Periplasmic binding protein-like II"/>
    <property type="match status" value="2"/>
</dbReference>
<dbReference type="OrthoDB" id="252197at2"/>
<dbReference type="Proteomes" id="UP000053372">
    <property type="component" value="Unassembled WGS sequence"/>
</dbReference>
<accession>A0A0V7ZQU7</accession>
<evidence type="ECO:0000313" key="3">
    <source>
        <dbReference type="EMBL" id="KST70163.1"/>
    </source>
</evidence>
<name>A0A0V7ZQU7_9CYAN</name>
<gene>
    <name evidence="2" type="ORF">BC008_26915</name>
    <name evidence="3" type="ORF">BC008_36520</name>
</gene>
<dbReference type="PANTHER" id="PTHR42941:SF1">
    <property type="entry name" value="SLL1037 PROTEIN"/>
    <property type="match status" value="1"/>
</dbReference>
<evidence type="ECO:0000313" key="2">
    <source>
        <dbReference type="EMBL" id="KST66826.1"/>
    </source>
</evidence>
<dbReference type="EMBL" id="LMTZ01000002">
    <property type="protein sequence ID" value="KST70163.1"/>
    <property type="molecule type" value="Genomic_DNA"/>
</dbReference>
<dbReference type="SUPFAM" id="SSF53850">
    <property type="entry name" value="Periplasmic binding protein-like II"/>
    <property type="match status" value="1"/>
</dbReference>
<dbReference type="PANTHER" id="PTHR42941">
    <property type="entry name" value="SLL1037 PROTEIN"/>
    <property type="match status" value="1"/>
</dbReference>
<protein>
    <recommendedName>
        <fullName evidence="5">TRAP ABC transporter substrate-binding protein</fullName>
    </recommendedName>
</protein>
<organism evidence="2 4">
    <name type="scientific">Mastigocoleus testarum BC008</name>
    <dbReference type="NCBI Taxonomy" id="371196"/>
    <lineage>
        <taxon>Bacteria</taxon>
        <taxon>Bacillati</taxon>
        <taxon>Cyanobacteriota</taxon>
        <taxon>Cyanophyceae</taxon>
        <taxon>Nostocales</taxon>
        <taxon>Hapalosiphonaceae</taxon>
        <taxon>Mastigocoleus</taxon>
    </lineage>
</organism>
<dbReference type="AlphaFoldDB" id="A0A0V7ZQU7"/>
<reference evidence="2 4" key="1">
    <citation type="journal article" date="2015" name="Genome Announc.">
        <title>Draft Genome of the Euendolithic (true boring) Cyanobacterium Mastigocoleus testarum strain BC008.</title>
        <authorList>
            <person name="Guida B.S."/>
            <person name="Garcia-Pichel F."/>
        </authorList>
    </citation>
    <scope>NUCLEOTIDE SEQUENCE [LARGE SCALE GENOMIC DNA]</scope>
    <source>
        <strain evidence="2 4">BC008</strain>
    </source>
</reference>
<keyword evidence="4" id="KW-1185">Reference proteome</keyword>
<keyword evidence="1" id="KW-1133">Transmembrane helix</keyword>
<dbReference type="InterPro" id="IPR011852">
    <property type="entry name" value="TRAP_TAXI"/>
</dbReference>
<dbReference type="Pfam" id="PF16868">
    <property type="entry name" value="NMT1_3"/>
    <property type="match status" value="1"/>
</dbReference>
<sequence length="615" mass="70002">MTMIKYKSRLIILFVLGLLICSFISLFRNQKQYLVIAAGKPNGDSFIFAKKLEQVVNNSNSNIELSVLKRTDGTQENLELLKKGRVQLAMAQADIPAPSEAQLVSLLFPDVYQLIVKKDSGIVSILDLKGKRVVLPPSGGGQIQSFDFLMEHYGLLNRKLTKYYIEHDFKYSTNKYKFYSVESSNPDKAFCAGQADVVFHVRRAGNYSIRNEIFKNKHCNAKLIPIEQAKAMKIEHPDLDEAIIPKGAYQGNPPIPDRDLPTISVNRLFLAHESVDKEVIRKITKILYEHRQELVYGCKDNNIFEENQNPTCEYKENQVPAAAFIRRPDNLSGAGGTGRPIHPGAKAYYQKEDPTWFERYSGIMEVLVAIAFPFVSWLVLLFRENAVKKNKADDYILEVTALMDAEESIKAATSLLAAYKSNQIDAMEELRFNIINKTAKILLCTQKAQNARNKGKISRESLKSFRKTLQITVGVIEQIPESEEIFNAIVQKAKKNMEKEHNKRLRNQLLSLILIWEQSLGISKTLNIKIPYISQTQNQMEKSLNNILDRVKGKAKQQLKNLEPSELLKLESKNIRQDLEAIFKRSVNALVEERISQDSFQSFRVVWQIAVGEVT</sequence>
<proteinExistence type="predicted"/>
<dbReference type="RefSeq" id="WP_027845611.1">
    <property type="nucleotide sequence ID" value="NZ_LMTZ01000002.1"/>
</dbReference>
<evidence type="ECO:0008006" key="5">
    <source>
        <dbReference type="Google" id="ProtNLM"/>
    </source>
</evidence>
<dbReference type="EMBL" id="LMTZ01000093">
    <property type="protein sequence ID" value="KST66826.1"/>
    <property type="molecule type" value="Genomic_DNA"/>
</dbReference>
<feature type="transmembrane region" description="Helical" evidence="1">
    <location>
        <begin position="360"/>
        <end position="382"/>
    </location>
</feature>
<evidence type="ECO:0000313" key="4">
    <source>
        <dbReference type="Proteomes" id="UP000053372"/>
    </source>
</evidence>